<reference evidence="13" key="1">
    <citation type="submission" date="2022-07" db="EMBL/GenBank/DDBJ databases">
        <title>Fungi with potential for degradation of polypropylene.</title>
        <authorList>
            <person name="Gostincar C."/>
        </authorList>
    </citation>
    <scope>NUCLEOTIDE SEQUENCE</scope>
    <source>
        <strain evidence="13">EXF-13287</strain>
    </source>
</reference>
<evidence type="ECO:0000256" key="6">
    <source>
        <dbReference type="ARBA" id="ARBA00031113"/>
    </source>
</evidence>
<dbReference type="AlphaFoldDB" id="A0AA38R810"/>
<proteinExistence type="predicted"/>
<accession>A0AA38R810</accession>
<protein>
    <recommendedName>
        <fullName evidence="1">serine--tRNA ligase</fullName>
        <ecNumber evidence="1">6.1.1.11</ecNumber>
    </recommendedName>
    <alternativeName>
        <fullName evidence="6">Seryl-tRNA synthetase</fullName>
    </alternativeName>
    <alternativeName>
        <fullName evidence="7">Seryl-tRNA(Ser) synthetase</fullName>
    </alternativeName>
</protein>
<dbReference type="Proteomes" id="UP001174691">
    <property type="component" value="Unassembled WGS sequence"/>
</dbReference>
<keyword evidence="3" id="KW-0547">Nucleotide-binding</keyword>
<evidence type="ECO:0000256" key="4">
    <source>
        <dbReference type="ARBA" id="ARBA00022840"/>
    </source>
</evidence>
<dbReference type="InterPro" id="IPR010978">
    <property type="entry name" value="tRNA-bd_arm"/>
</dbReference>
<feature type="binding site" evidence="8">
    <location>
        <position position="342"/>
    </location>
    <ligand>
        <name>L-serine</name>
        <dbReference type="ChEBI" id="CHEBI:33384"/>
    </ligand>
</feature>
<evidence type="ECO:0000313" key="14">
    <source>
        <dbReference type="Proteomes" id="UP001174691"/>
    </source>
</evidence>
<feature type="binding site" evidence="9">
    <location>
        <begin position="358"/>
        <end position="361"/>
    </location>
    <ligand>
        <name>ATP</name>
        <dbReference type="ChEBI" id="CHEBI:30616"/>
    </ligand>
</feature>
<evidence type="ECO:0000256" key="7">
    <source>
        <dbReference type="ARBA" id="ARBA00034892"/>
    </source>
</evidence>
<dbReference type="InterPro" id="IPR045864">
    <property type="entry name" value="aa-tRNA-synth_II/BPL/LPL"/>
</dbReference>
<dbReference type="InterPro" id="IPR042103">
    <property type="entry name" value="SerRS_1_N_sf"/>
</dbReference>
<dbReference type="SUPFAM" id="SSF55681">
    <property type="entry name" value="Class II aaRS and biotin synthetases"/>
    <property type="match status" value="1"/>
</dbReference>
<evidence type="ECO:0000259" key="12">
    <source>
        <dbReference type="PROSITE" id="PS50862"/>
    </source>
</evidence>
<dbReference type="InterPro" id="IPR015866">
    <property type="entry name" value="Ser-tRNA-synth_1_N"/>
</dbReference>
<comment type="caution">
    <text evidence="13">The sequence shown here is derived from an EMBL/GenBank/DDBJ whole genome shotgun (WGS) entry which is preliminary data.</text>
</comment>
<keyword evidence="5" id="KW-0030">Aminoacyl-tRNA synthetase</keyword>
<feature type="compositionally biased region" description="Basic residues" evidence="11">
    <location>
        <begin position="20"/>
        <end position="29"/>
    </location>
</feature>
<evidence type="ECO:0000256" key="2">
    <source>
        <dbReference type="ARBA" id="ARBA00022598"/>
    </source>
</evidence>
<evidence type="ECO:0000313" key="13">
    <source>
        <dbReference type="EMBL" id="KAJ9138569.1"/>
    </source>
</evidence>
<dbReference type="PROSITE" id="PS50862">
    <property type="entry name" value="AA_TRNA_LIGASE_II"/>
    <property type="match status" value="1"/>
</dbReference>
<dbReference type="GO" id="GO:0005524">
    <property type="term" value="F:ATP binding"/>
    <property type="evidence" value="ECO:0007669"/>
    <property type="project" value="UniProtKB-KW"/>
</dbReference>
<feature type="binding site" evidence="9">
    <location>
        <begin position="342"/>
        <end position="344"/>
    </location>
    <ligand>
        <name>ATP</name>
        <dbReference type="ChEBI" id="CHEBI:30616"/>
    </ligand>
</feature>
<dbReference type="PANTHER" id="PTHR11778">
    <property type="entry name" value="SERYL-TRNA SYNTHETASE"/>
    <property type="match status" value="1"/>
</dbReference>
<evidence type="ECO:0000256" key="8">
    <source>
        <dbReference type="PIRSR" id="PIRSR001529-1"/>
    </source>
</evidence>
<feature type="binding site" evidence="8">
    <location>
        <position position="467"/>
    </location>
    <ligand>
        <name>L-serine</name>
        <dbReference type="ChEBI" id="CHEBI:33384"/>
    </ligand>
</feature>
<dbReference type="Pfam" id="PF02403">
    <property type="entry name" value="Seryl_tRNA_N"/>
    <property type="match status" value="1"/>
</dbReference>
<dbReference type="InterPro" id="IPR002314">
    <property type="entry name" value="aa-tRNA-synt_IIb"/>
</dbReference>
<dbReference type="Gene3D" id="1.10.287.40">
    <property type="entry name" value="Serine-tRNA synthetase, tRNA binding domain"/>
    <property type="match status" value="1"/>
</dbReference>
<keyword evidence="2" id="KW-0436">Ligase</keyword>
<dbReference type="EC" id="6.1.1.11" evidence="1"/>
<dbReference type="FunFam" id="3.30.930.10:FF:000069">
    <property type="entry name" value="Seryl-tRNA synthetase"/>
    <property type="match status" value="1"/>
</dbReference>
<feature type="domain" description="Aminoacyl-transfer RNA synthetases class-II family profile" evidence="12">
    <location>
        <begin position="242"/>
        <end position="500"/>
    </location>
</feature>
<feature type="region of interest" description="Disordered" evidence="11">
    <location>
        <begin position="20"/>
        <end position="43"/>
    </location>
</feature>
<evidence type="ECO:0000256" key="10">
    <source>
        <dbReference type="SAM" id="Coils"/>
    </source>
</evidence>
<dbReference type="Pfam" id="PF00587">
    <property type="entry name" value="tRNA-synt_2b"/>
    <property type="match status" value="1"/>
</dbReference>
<dbReference type="EMBL" id="JANBVN010000142">
    <property type="protein sequence ID" value="KAJ9138569.1"/>
    <property type="molecule type" value="Genomic_DNA"/>
</dbReference>
<dbReference type="PRINTS" id="PR00981">
    <property type="entry name" value="TRNASYNTHSER"/>
</dbReference>
<organism evidence="13 14">
    <name type="scientific">Coniochaeta hoffmannii</name>
    <dbReference type="NCBI Taxonomy" id="91930"/>
    <lineage>
        <taxon>Eukaryota</taxon>
        <taxon>Fungi</taxon>
        <taxon>Dikarya</taxon>
        <taxon>Ascomycota</taxon>
        <taxon>Pezizomycotina</taxon>
        <taxon>Sordariomycetes</taxon>
        <taxon>Sordariomycetidae</taxon>
        <taxon>Coniochaetales</taxon>
        <taxon>Coniochaetaceae</taxon>
        <taxon>Coniochaeta</taxon>
    </lineage>
</organism>
<evidence type="ECO:0000256" key="9">
    <source>
        <dbReference type="PIRSR" id="PIRSR001529-2"/>
    </source>
</evidence>
<dbReference type="NCBIfam" id="TIGR00414">
    <property type="entry name" value="serS"/>
    <property type="match status" value="1"/>
</dbReference>
<dbReference type="SUPFAM" id="SSF46589">
    <property type="entry name" value="tRNA-binding arm"/>
    <property type="match status" value="1"/>
</dbReference>
<feature type="binding site" evidence="9">
    <location>
        <begin position="435"/>
        <end position="438"/>
    </location>
    <ligand>
        <name>ATP</name>
        <dbReference type="ChEBI" id="CHEBI:30616"/>
    </ligand>
</feature>
<feature type="binding site" evidence="8">
    <location>
        <position position="311"/>
    </location>
    <ligand>
        <name>L-serine</name>
        <dbReference type="ChEBI" id="CHEBI:33384"/>
    </ligand>
</feature>
<dbReference type="InterPro" id="IPR002317">
    <property type="entry name" value="Ser-tRNA-ligase_type_1"/>
</dbReference>
<dbReference type="Gene3D" id="3.30.930.10">
    <property type="entry name" value="Bira Bifunctional Protein, Domain 2"/>
    <property type="match status" value="1"/>
</dbReference>
<name>A0AA38R810_9PEZI</name>
<feature type="coiled-coil region" evidence="10">
    <location>
        <begin position="136"/>
        <end position="170"/>
    </location>
</feature>
<evidence type="ECO:0000256" key="3">
    <source>
        <dbReference type="ARBA" id="ARBA00022741"/>
    </source>
</evidence>
<feature type="binding site" evidence="8">
    <location>
        <position position="365"/>
    </location>
    <ligand>
        <name>L-serine</name>
        <dbReference type="ChEBI" id="CHEBI:33384"/>
    </ligand>
</feature>
<evidence type="ECO:0000256" key="11">
    <source>
        <dbReference type="SAM" id="MobiDB-lite"/>
    </source>
</evidence>
<keyword evidence="4 9" id="KW-0067">ATP-binding</keyword>
<keyword evidence="14" id="KW-1185">Reference proteome</keyword>
<evidence type="ECO:0000256" key="5">
    <source>
        <dbReference type="ARBA" id="ARBA00023146"/>
    </source>
</evidence>
<feature type="site" description="Important for serine binding" evidence="8">
    <location>
        <position position="469"/>
    </location>
</feature>
<dbReference type="PIRSF" id="PIRSF001529">
    <property type="entry name" value="Ser-tRNA-synth_IIa"/>
    <property type="match status" value="1"/>
</dbReference>
<evidence type="ECO:0000256" key="1">
    <source>
        <dbReference type="ARBA" id="ARBA00012840"/>
    </source>
</evidence>
<keyword evidence="10" id="KW-0175">Coiled coil</keyword>
<dbReference type="GO" id="GO:0006434">
    <property type="term" value="P:seryl-tRNA aminoacylation"/>
    <property type="evidence" value="ECO:0007669"/>
    <property type="project" value="InterPro"/>
</dbReference>
<gene>
    <name evidence="13" type="ORF">NKR19_g7771</name>
</gene>
<dbReference type="InterPro" id="IPR006195">
    <property type="entry name" value="aa-tRNA-synth_II"/>
</dbReference>
<dbReference type="GO" id="GO:0004828">
    <property type="term" value="F:serine-tRNA ligase activity"/>
    <property type="evidence" value="ECO:0007669"/>
    <property type="project" value="UniProtKB-EC"/>
</dbReference>
<sequence length="515" mass="57318">MKLSRRPLTCLECIVSRPRPRHTPTRQLHHSSPLRQAASITDPNLQERPAIAPKTVIDIKHIRQNPELYEQNCLERNYASQSSFPYRINDLHAQWQERQRSARVLRERSNVLRRELANPAASADDVADESLRGKPRDAILAEARELKEQLSRFEAEEEALTSEMQSLAASLPNLTSERTPRGGEPEVLSYIGSHPETQKSSSDRVWRSHVHVGAELGILDFAASATVSGWGWYYLLGAAAQLEQALVSYALATASRAGWTQVSPPSVVYGHIASACGFRPRDANGEQQVYALAQSEADRARGRPELVLAGTAEIPLAGMKAEAELDADHLPLKRVAVSRCYRAEAGARGVDTKGLYRVHEFTKVEMFAWTAPDMDATEEVFDEMVDLQTDILHGLGLHCRVLEMPSADLGASAYRKVDVETYFPSRRDRNDGWGEVTSASICTDYQTRRLATRVRLDGKMTYPWTVNGTAMAVPRVLAAILENGWDENEMTVTIPPVLRPWMDGMEVIGPAKRNG</sequence>